<dbReference type="VEuPathDB" id="FungiDB:ASPWEDRAFT_514841"/>
<sequence length="71" mass="7712">MNPGAYLAANTFPVRSSLVWILFFPIVCSCCGGGYNHGCPMPSPINTPRLFSYSQCPNQRTASPDQTPPFS</sequence>
<proteinExistence type="predicted"/>
<accession>A0A1L9RKU7</accession>
<gene>
    <name evidence="2" type="ORF">ASPWEDRAFT_514841</name>
</gene>
<evidence type="ECO:0008006" key="4">
    <source>
        <dbReference type="Google" id="ProtNLM"/>
    </source>
</evidence>
<dbReference type="Proteomes" id="UP000184383">
    <property type="component" value="Unassembled WGS sequence"/>
</dbReference>
<keyword evidence="3" id="KW-1185">Reference proteome</keyword>
<organism evidence="2 3">
    <name type="scientific">Aspergillus wentii DTO 134E9</name>
    <dbReference type="NCBI Taxonomy" id="1073089"/>
    <lineage>
        <taxon>Eukaryota</taxon>
        <taxon>Fungi</taxon>
        <taxon>Dikarya</taxon>
        <taxon>Ascomycota</taxon>
        <taxon>Pezizomycotina</taxon>
        <taxon>Eurotiomycetes</taxon>
        <taxon>Eurotiomycetidae</taxon>
        <taxon>Eurotiales</taxon>
        <taxon>Aspergillaceae</taxon>
        <taxon>Aspergillus</taxon>
        <taxon>Aspergillus subgen. Cremei</taxon>
    </lineage>
</organism>
<dbReference type="AlphaFoldDB" id="A0A1L9RKU7"/>
<evidence type="ECO:0000313" key="2">
    <source>
        <dbReference type="EMBL" id="OJJ35559.1"/>
    </source>
</evidence>
<keyword evidence="1" id="KW-0732">Signal</keyword>
<dbReference type="EMBL" id="KV878212">
    <property type="protein sequence ID" value="OJJ35559.1"/>
    <property type="molecule type" value="Genomic_DNA"/>
</dbReference>
<evidence type="ECO:0000256" key="1">
    <source>
        <dbReference type="SAM" id="SignalP"/>
    </source>
</evidence>
<evidence type="ECO:0000313" key="3">
    <source>
        <dbReference type="Proteomes" id="UP000184383"/>
    </source>
</evidence>
<reference evidence="3" key="1">
    <citation type="journal article" date="2017" name="Genome Biol.">
        <title>Comparative genomics reveals high biological diversity and specific adaptations in the industrially and medically important fungal genus Aspergillus.</title>
        <authorList>
            <person name="de Vries R.P."/>
            <person name="Riley R."/>
            <person name="Wiebenga A."/>
            <person name="Aguilar-Osorio G."/>
            <person name="Amillis S."/>
            <person name="Uchima C.A."/>
            <person name="Anderluh G."/>
            <person name="Asadollahi M."/>
            <person name="Askin M."/>
            <person name="Barry K."/>
            <person name="Battaglia E."/>
            <person name="Bayram O."/>
            <person name="Benocci T."/>
            <person name="Braus-Stromeyer S.A."/>
            <person name="Caldana C."/>
            <person name="Canovas D."/>
            <person name="Cerqueira G.C."/>
            <person name="Chen F."/>
            <person name="Chen W."/>
            <person name="Choi C."/>
            <person name="Clum A."/>
            <person name="Dos Santos R.A."/>
            <person name="Damasio A.R."/>
            <person name="Diallinas G."/>
            <person name="Emri T."/>
            <person name="Fekete E."/>
            <person name="Flipphi M."/>
            <person name="Freyberg S."/>
            <person name="Gallo A."/>
            <person name="Gournas C."/>
            <person name="Habgood R."/>
            <person name="Hainaut M."/>
            <person name="Harispe M.L."/>
            <person name="Henrissat B."/>
            <person name="Hilden K.S."/>
            <person name="Hope R."/>
            <person name="Hossain A."/>
            <person name="Karabika E."/>
            <person name="Karaffa L."/>
            <person name="Karanyi Z."/>
            <person name="Krasevec N."/>
            <person name="Kuo A."/>
            <person name="Kusch H."/>
            <person name="LaButti K."/>
            <person name="Lagendijk E.L."/>
            <person name="Lapidus A."/>
            <person name="Levasseur A."/>
            <person name="Lindquist E."/>
            <person name="Lipzen A."/>
            <person name="Logrieco A.F."/>
            <person name="MacCabe A."/>
            <person name="Maekelae M.R."/>
            <person name="Malavazi I."/>
            <person name="Melin P."/>
            <person name="Meyer V."/>
            <person name="Mielnichuk N."/>
            <person name="Miskei M."/>
            <person name="Molnar A.P."/>
            <person name="Mule G."/>
            <person name="Ngan C.Y."/>
            <person name="Orejas M."/>
            <person name="Orosz E."/>
            <person name="Ouedraogo J.P."/>
            <person name="Overkamp K.M."/>
            <person name="Park H.-S."/>
            <person name="Perrone G."/>
            <person name="Piumi F."/>
            <person name="Punt P.J."/>
            <person name="Ram A.F."/>
            <person name="Ramon A."/>
            <person name="Rauscher S."/>
            <person name="Record E."/>
            <person name="Riano-Pachon D.M."/>
            <person name="Robert V."/>
            <person name="Roehrig J."/>
            <person name="Ruller R."/>
            <person name="Salamov A."/>
            <person name="Salih N.S."/>
            <person name="Samson R.A."/>
            <person name="Sandor E."/>
            <person name="Sanguinetti M."/>
            <person name="Schuetze T."/>
            <person name="Sepcic K."/>
            <person name="Shelest E."/>
            <person name="Sherlock G."/>
            <person name="Sophianopoulou V."/>
            <person name="Squina F.M."/>
            <person name="Sun H."/>
            <person name="Susca A."/>
            <person name="Todd R.B."/>
            <person name="Tsang A."/>
            <person name="Unkles S.E."/>
            <person name="van de Wiele N."/>
            <person name="van Rossen-Uffink D."/>
            <person name="Oliveira J.V."/>
            <person name="Vesth T.C."/>
            <person name="Visser J."/>
            <person name="Yu J.-H."/>
            <person name="Zhou M."/>
            <person name="Andersen M.R."/>
            <person name="Archer D.B."/>
            <person name="Baker S.E."/>
            <person name="Benoit I."/>
            <person name="Brakhage A.A."/>
            <person name="Braus G.H."/>
            <person name="Fischer R."/>
            <person name="Frisvad J.C."/>
            <person name="Goldman G.H."/>
            <person name="Houbraken J."/>
            <person name="Oakley B."/>
            <person name="Pocsi I."/>
            <person name="Scazzocchio C."/>
            <person name="Seiboth B."/>
            <person name="vanKuyk P.A."/>
            <person name="Wortman J."/>
            <person name="Dyer P.S."/>
            <person name="Grigoriev I.V."/>
        </authorList>
    </citation>
    <scope>NUCLEOTIDE SEQUENCE [LARGE SCALE GENOMIC DNA]</scope>
    <source>
        <strain evidence="3">DTO 134E9</strain>
    </source>
</reference>
<protein>
    <recommendedName>
        <fullName evidence="4">Secreted protein</fullName>
    </recommendedName>
</protein>
<dbReference type="RefSeq" id="XP_040689235.1">
    <property type="nucleotide sequence ID" value="XM_040837600.1"/>
</dbReference>
<dbReference type="GeneID" id="63753448"/>
<feature type="signal peptide" evidence="1">
    <location>
        <begin position="1"/>
        <end position="29"/>
    </location>
</feature>
<name>A0A1L9RKU7_ASPWE</name>
<feature type="chain" id="PRO_5012182945" description="Secreted protein" evidence="1">
    <location>
        <begin position="30"/>
        <end position="71"/>
    </location>
</feature>